<sequence length="157" mass="17676">MEDDELHKDYTNKYQLQHLENNIVDNEKNDHSEDIRKNRLGLHAIGDTPNPYKKAISIIRKALAPFDEDNLIPYFGFGNVATTHDQEVFSFHGDHSSRHGFEEVLSCYKSIVPNLRLAGLTLYAPIVEAAIDIVENSGGQYHVLVIDADGQVEETLA</sequence>
<comment type="caution">
    <text evidence="2">The sequence shown here is derived from an EMBL/GenBank/DDBJ whole genome shotgun (WGS) entry which is preliminary data.</text>
</comment>
<evidence type="ECO:0000313" key="3">
    <source>
        <dbReference type="Proteomes" id="UP000593562"/>
    </source>
</evidence>
<gene>
    <name evidence="2" type="ORF">HS088_TW01G00348</name>
</gene>
<dbReference type="InParanoid" id="A0A7J7E1M3"/>
<dbReference type="AlphaFoldDB" id="A0A7J7E1M3"/>
<name>A0A7J7E1M3_TRIWF</name>
<dbReference type="PANTHER" id="PTHR45751">
    <property type="entry name" value="COPINE FAMILY PROTEIN 1"/>
    <property type="match status" value="1"/>
</dbReference>
<evidence type="ECO:0000259" key="1">
    <source>
        <dbReference type="Pfam" id="PF07002"/>
    </source>
</evidence>
<keyword evidence="3" id="KW-1185">Reference proteome</keyword>
<dbReference type="PANTHER" id="PTHR45751:SF16">
    <property type="entry name" value="E3 UBIQUITIN-PROTEIN LIGASE RGLG4"/>
    <property type="match status" value="1"/>
</dbReference>
<accession>A0A7J7E1M3</accession>
<dbReference type="InterPro" id="IPR010734">
    <property type="entry name" value="Copine_C"/>
</dbReference>
<protein>
    <submittedName>
        <fullName evidence="2">Copine I-like protein isoform 3</fullName>
    </submittedName>
</protein>
<dbReference type="EMBL" id="JAAARO010000001">
    <property type="protein sequence ID" value="KAF5752439.1"/>
    <property type="molecule type" value="Genomic_DNA"/>
</dbReference>
<evidence type="ECO:0000313" key="2">
    <source>
        <dbReference type="EMBL" id="KAF5752439.1"/>
    </source>
</evidence>
<dbReference type="InterPro" id="IPR052079">
    <property type="entry name" value="E3_ligase/Copine_domain"/>
</dbReference>
<proteinExistence type="predicted"/>
<dbReference type="GO" id="GO:0005634">
    <property type="term" value="C:nucleus"/>
    <property type="evidence" value="ECO:0007669"/>
    <property type="project" value="TreeGrafter"/>
</dbReference>
<dbReference type="Pfam" id="PF07002">
    <property type="entry name" value="Copine"/>
    <property type="match status" value="1"/>
</dbReference>
<feature type="domain" description="Copine C-terminal" evidence="1">
    <location>
        <begin position="42"/>
        <end position="153"/>
    </location>
</feature>
<dbReference type="Proteomes" id="UP000593562">
    <property type="component" value="Unassembled WGS sequence"/>
</dbReference>
<dbReference type="GO" id="GO:0004842">
    <property type="term" value="F:ubiquitin-protein transferase activity"/>
    <property type="evidence" value="ECO:0007669"/>
    <property type="project" value="TreeGrafter"/>
</dbReference>
<organism evidence="2 3">
    <name type="scientific">Tripterygium wilfordii</name>
    <name type="common">Thunder God vine</name>
    <dbReference type="NCBI Taxonomy" id="458696"/>
    <lineage>
        <taxon>Eukaryota</taxon>
        <taxon>Viridiplantae</taxon>
        <taxon>Streptophyta</taxon>
        <taxon>Embryophyta</taxon>
        <taxon>Tracheophyta</taxon>
        <taxon>Spermatophyta</taxon>
        <taxon>Magnoliopsida</taxon>
        <taxon>eudicotyledons</taxon>
        <taxon>Gunneridae</taxon>
        <taxon>Pentapetalae</taxon>
        <taxon>rosids</taxon>
        <taxon>fabids</taxon>
        <taxon>Celastrales</taxon>
        <taxon>Celastraceae</taxon>
        <taxon>Tripterygium</taxon>
    </lineage>
</organism>
<reference evidence="2 3" key="1">
    <citation type="journal article" date="2020" name="Nat. Commun.">
        <title>Genome of Tripterygium wilfordii and identification of cytochrome P450 involved in triptolide biosynthesis.</title>
        <authorList>
            <person name="Tu L."/>
            <person name="Su P."/>
            <person name="Zhang Z."/>
            <person name="Gao L."/>
            <person name="Wang J."/>
            <person name="Hu T."/>
            <person name="Zhou J."/>
            <person name="Zhang Y."/>
            <person name="Zhao Y."/>
            <person name="Liu Y."/>
            <person name="Song Y."/>
            <person name="Tong Y."/>
            <person name="Lu Y."/>
            <person name="Yang J."/>
            <person name="Xu C."/>
            <person name="Jia M."/>
            <person name="Peters R.J."/>
            <person name="Huang L."/>
            <person name="Gao W."/>
        </authorList>
    </citation>
    <scope>NUCLEOTIDE SEQUENCE [LARGE SCALE GENOMIC DNA]</scope>
    <source>
        <strain evidence="3">cv. XIE 37</strain>
        <tissue evidence="2">Leaf</tissue>
    </source>
</reference>
<dbReference type="GO" id="GO:0016567">
    <property type="term" value="P:protein ubiquitination"/>
    <property type="evidence" value="ECO:0007669"/>
    <property type="project" value="TreeGrafter"/>
</dbReference>